<dbReference type="OrthoDB" id="9810303at2"/>
<keyword evidence="3" id="KW-0328">Glycosyltransferase</keyword>
<dbReference type="SUPFAM" id="SSF53448">
    <property type="entry name" value="Nucleotide-diphospho-sugar transferases"/>
    <property type="match status" value="1"/>
</dbReference>
<protein>
    <submittedName>
        <fullName evidence="7">Glycosyltransferase</fullName>
    </submittedName>
</protein>
<dbReference type="InterPro" id="IPR026461">
    <property type="entry name" value="Trfase_2_rSAM/seldom_assoc"/>
</dbReference>
<dbReference type="GO" id="GO:0016757">
    <property type="term" value="F:glycosyltransferase activity"/>
    <property type="evidence" value="ECO:0007669"/>
    <property type="project" value="UniProtKB-KW"/>
</dbReference>
<evidence type="ECO:0000256" key="4">
    <source>
        <dbReference type="ARBA" id="ARBA00022679"/>
    </source>
</evidence>
<accession>A0A4Z0QGZ5</accession>
<dbReference type="AlphaFoldDB" id="A0A4Z0QGZ5"/>
<dbReference type="EMBL" id="SRMB01000001">
    <property type="protein sequence ID" value="TGE29328.1"/>
    <property type="molecule type" value="Genomic_DNA"/>
</dbReference>
<evidence type="ECO:0000256" key="2">
    <source>
        <dbReference type="ARBA" id="ARBA00022475"/>
    </source>
</evidence>
<dbReference type="GO" id="GO:0005886">
    <property type="term" value="C:plasma membrane"/>
    <property type="evidence" value="ECO:0007669"/>
    <property type="project" value="UniProtKB-SubCell"/>
</dbReference>
<dbReference type="NCBIfam" id="TIGR04283">
    <property type="entry name" value="glyco_like_mftF"/>
    <property type="match status" value="1"/>
</dbReference>
<dbReference type="PANTHER" id="PTHR43646:SF2">
    <property type="entry name" value="GLYCOSYLTRANSFERASE 2-LIKE DOMAIN-CONTAINING PROTEIN"/>
    <property type="match status" value="1"/>
</dbReference>
<dbReference type="Pfam" id="PF00535">
    <property type="entry name" value="Glycos_transf_2"/>
    <property type="match status" value="1"/>
</dbReference>
<evidence type="ECO:0000259" key="6">
    <source>
        <dbReference type="Pfam" id="PF00535"/>
    </source>
</evidence>
<dbReference type="RefSeq" id="WP_135393660.1">
    <property type="nucleotide sequence ID" value="NZ_SRMB01000001.1"/>
</dbReference>
<dbReference type="PANTHER" id="PTHR43646">
    <property type="entry name" value="GLYCOSYLTRANSFERASE"/>
    <property type="match status" value="1"/>
</dbReference>
<reference evidence="7 8" key="1">
    <citation type="submission" date="2019-04" db="EMBL/GenBank/DDBJ databases">
        <authorList>
            <person name="Feng G."/>
            <person name="Zhang J."/>
            <person name="Zhu H."/>
        </authorList>
    </citation>
    <scope>NUCLEOTIDE SEQUENCE [LARGE SCALE GENOMIC DNA]</scope>
    <source>
        <strain evidence="7 8">9PBR-1</strain>
    </source>
</reference>
<dbReference type="Gene3D" id="3.90.550.10">
    <property type="entry name" value="Spore Coat Polysaccharide Biosynthesis Protein SpsA, Chain A"/>
    <property type="match status" value="1"/>
</dbReference>
<keyword evidence="8" id="KW-1185">Reference proteome</keyword>
<keyword evidence="5" id="KW-0472">Membrane</keyword>
<feature type="domain" description="Glycosyltransferase 2-like" evidence="6">
    <location>
        <begin position="7"/>
        <end position="100"/>
    </location>
</feature>
<evidence type="ECO:0000256" key="1">
    <source>
        <dbReference type="ARBA" id="ARBA00004236"/>
    </source>
</evidence>
<keyword evidence="2" id="KW-1003">Cell membrane</keyword>
<dbReference type="InterPro" id="IPR001173">
    <property type="entry name" value="Glyco_trans_2-like"/>
</dbReference>
<evidence type="ECO:0000313" key="8">
    <source>
        <dbReference type="Proteomes" id="UP000298471"/>
    </source>
</evidence>
<comment type="subcellular location">
    <subcellularLocation>
        <location evidence="1">Cell membrane</location>
    </subcellularLocation>
</comment>
<name>A0A4Z0QGZ5_9BACT</name>
<dbReference type="InterPro" id="IPR029044">
    <property type="entry name" value="Nucleotide-diphossugar_trans"/>
</dbReference>
<keyword evidence="4 7" id="KW-0808">Transferase</keyword>
<sequence>MSQPTLSIIIPTLNEAEGITQLLRYIAEQVGEGVSYEVLLCDGGSQDDTVRLGRQLRARVVQAERPGRPHQLNLGAAHATGEILYFLHADTLPPPAFGRLICRYYARGYRSGCFRLQFDTRHWILDLSSWASRFNARNFQFGDQSLYIQKTLFQQLGCFNEQLLLMEDVEMVTRIKRRHHRFVLMPQRVVTSARKYLHHGVVRTELTHLAVLMLYLGGLRQTRLVRVYKRLLHSKRR</sequence>
<proteinExistence type="predicted"/>
<gene>
    <name evidence="7" type="ORF">E5K02_07700</name>
</gene>
<evidence type="ECO:0000256" key="5">
    <source>
        <dbReference type="ARBA" id="ARBA00023136"/>
    </source>
</evidence>
<evidence type="ECO:0000256" key="3">
    <source>
        <dbReference type="ARBA" id="ARBA00022676"/>
    </source>
</evidence>
<dbReference type="Proteomes" id="UP000298471">
    <property type="component" value="Unassembled WGS sequence"/>
</dbReference>
<evidence type="ECO:0000313" key="7">
    <source>
        <dbReference type="EMBL" id="TGE29328.1"/>
    </source>
</evidence>
<dbReference type="CDD" id="cd02522">
    <property type="entry name" value="GT_2_like_a"/>
    <property type="match status" value="1"/>
</dbReference>
<comment type="caution">
    <text evidence="7">The sequence shown here is derived from an EMBL/GenBank/DDBJ whole genome shotgun (WGS) entry which is preliminary data.</text>
</comment>
<organism evidence="7 8">
    <name type="scientific">Hymenobacter metallicola</name>
    <dbReference type="NCBI Taxonomy" id="2563114"/>
    <lineage>
        <taxon>Bacteria</taxon>
        <taxon>Pseudomonadati</taxon>
        <taxon>Bacteroidota</taxon>
        <taxon>Cytophagia</taxon>
        <taxon>Cytophagales</taxon>
        <taxon>Hymenobacteraceae</taxon>
        <taxon>Hymenobacter</taxon>
    </lineage>
</organism>